<proteinExistence type="predicted"/>
<accession>A0A1I7SIK3</accession>
<feature type="compositionally biased region" description="Polar residues" evidence="1">
    <location>
        <begin position="28"/>
        <end position="41"/>
    </location>
</feature>
<dbReference type="Proteomes" id="UP000095284">
    <property type="component" value="Unplaced"/>
</dbReference>
<evidence type="ECO:0000256" key="1">
    <source>
        <dbReference type="SAM" id="MobiDB-lite"/>
    </source>
</evidence>
<dbReference type="WBParaSite" id="BXY_1287400.1">
    <property type="protein sequence ID" value="BXY_1287400.1"/>
    <property type="gene ID" value="BXY_1287400"/>
</dbReference>
<organism evidence="2 3">
    <name type="scientific">Bursaphelenchus xylophilus</name>
    <name type="common">Pinewood nematode worm</name>
    <name type="synonym">Aphelenchoides xylophilus</name>
    <dbReference type="NCBI Taxonomy" id="6326"/>
    <lineage>
        <taxon>Eukaryota</taxon>
        <taxon>Metazoa</taxon>
        <taxon>Ecdysozoa</taxon>
        <taxon>Nematoda</taxon>
        <taxon>Chromadorea</taxon>
        <taxon>Rhabditida</taxon>
        <taxon>Tylenchina</taxon>
        <taxon>Tylenchomorpha</taxon>
        <taxon>Aphelenchoidea</taxon>
        <taxon>Aphelenchoididae</taxon>
        <taxon>Bursaphelenchus</taxon>
    </lineage>
</organism>
<sequence length="143" mass="15671">MVMTSSGLSLFSAEASAVLGGTDEGITSAHNTRIPQRSASTGRRDSIDRPEKTPSNIEIDVNPEGGTREQNGGPSQFRKYKKMIQLEISSSLRPRRQSSPNICCRQTVKPFATQNYEQTSLGSLGASCSNCGALLQIWQRFRF</sequence>
<reference evidence="3" key="1">
    <citation type="submission" date="2016-11" db="UniProtKB">
        <authorList>
            <consortium name="WormBaseParasite"/>
        </authorList>
    </citation>
    <scope>IDENTIFICATION</scope>
</reference>
<evidence type="ECO:0000313" key="3">
    <source>
        <dbReference type="WBParaSite" id="BXY_1287400.1"/>
    </source>
</evidence>
<protein>
    <submittedName>
        <fullName evidence="3">Uncharacterized protein</fullName>
    </submittedName>
</protein>
<dbReference type="AlphaFoldDB" id="A0A1I7SIK3"/>
<feature type="region of interest" description="Disordered" evidence="1">
    <location>
        <begin position="23"/>
        <end position="80"/>
    </location>
</feature>
<feature type="compositionally biased region" description="Basic and acidic residues" evidence="1">
    <location>
        <begin position="42"/>
        <end position="52"/>
    </location>
</feature>
<name>A0A1I7SIK3_BURXY</name>
<evidence type="ECO:0000313" key="2">
    <source>
        <dbReference type="Proteomes" id="UP000095284"/>
    </source>
</evidence>